<dbReference type="EMBL" id="CP014844">
    <property type="protein sequence ID" value="AMR79920.1"/>
    <property type="molecule type" value="Genomic_DNA"/>
</dbReference>
<protein>
    <recommendedName>
        <fullName evidence="3">DUF2891 domain-containing protein</fullName>
    </recommendedName>
</protein>
<accession>A0A142JPA8</accession>
<evidence type="ECO:0008006" key="3">
    <source>
        <dbReference type="Google" id="ProtNLM"/>
    </source>
</evidence>
<organism evidence="1 2">
    <name type="scientific">Cupriavidus nantongensis</name>
    <dbReference type="NCBI Taxonomy" id="1796606"/>
    <lineage>
        <taxon>Bacteria</taxon>
        <taxon>Pseudomonadati</taxon>
        <taxon>Pseudomonadota</taxon>
        <taxon>Betaproteobacteria</taxon>
        <taxon>Burkholderiales</taxon>
        <taxon>Burkholderiaceae</taxon>
        <taxon>Cupriavidus</taxon>
    </lineage>
</organism>
<evidence type="ECO:0000313" key="1">
    <source>
        <dbReference type="EMBL" id="AMR79920.1"/>
    </source>
</evidence>
<keyword evidence="2" id="KW-1185">Reference proteome</keyword>
<dbReference type="KEGG" id="cnan:A2G96_20310"/>
<proteinExistence type="predicted"/>
<dbReference type="RefSeq" id="WP_062801835.1">
    <property type="nucleotide sequence ID" value="NZ_CP014844.1"/>
</dbReference>
<dbReference type="Proteomes" id="UP000075238">
    <property type="component" value="Chromosome 1"/>
</dbReference>
<dbReference type="STRING" id="1796606.A2G96_20310"/>
<gene>
    <name evidence="1" type="ORF">A2G96_20310</name>
</gene>
<dbReference type="Pfam" id="PF11199">
    <property type="entry name" value="DUF2891"/>
    <property type="match status" value="1"/>
</dbReference>
<dbReference type="InterPro" id="IPR021365">
    <property type="entry name" value="DUF2891"/>
</dbReference>
<sequence length="341" mass="38347">MGRSALDRETARSFARVALENILRRYPYKLDHMMAGAGDLAGPAAWHPVFCGSYDWHSSVHMHWLLVRLLALHPDLEEAPRIRAMLDAQLRPDAMAAELAYFRRHDSRTFERPYGWGWMLKLQAELLALARHDPHASVWAEACAPLASHLSQQLAEFLDAAAFPVRTGTHYNSAFALVMALAYARTHQDLALRRAIVRRAHRWFGHDQKYPARYEPGGDEFLSGGLTEAVLMHAVMDGCAFSEWWELFVPGQAELANWLTPVTVTNRNDPKAAHLDGLNLSRAWCWRLLEPALPDPLRPLAIRAWSDHIEASLPQAVEGEYVSTHWLASFAVLALAEPIGG</sequence>
<reference evidence="1 2" key="1">
    <citation type="submission" date="2016-03" db="EMBL/GenBank/DDBJ databases">
        <title>Complete genome sequence of a novel chlorpyrifos degrading bacterium, Cupriavidus nantongensis sp. X1.</title>
        <authorList>
            <person name="Fang L."/>
        </authorList>
    </citation>
    <scope>NUCLEOTIDE SEQUENCE [LARGE SCALE GENOMIC DNA]</scope>
    <source>
        <strain evidence="1 2">X1</strain>
    </source>
</reference>
<evidence type="ECO:0000313" key="2">
    <source>
        <dbReference type="Proteomes" id="UP000075238"/>
    </source>
</evidence>
<dbReference type="OrthoDB" id="9779797at2"/>
<dbReference type="AlphaFoldDB" id="A0A142JPA8"/>
<name>A0A142JPA8_9BURK</name>